<evidence type="ECO:0000256" key="1">
    <source>
        <dbReference type="ARBA" id="ARBA00001962"/>
    </source>
</evidence>
<dbReference type="GO" id="GO:0005506">
    <property type="term" value="F:iron ion binding"/>
    <property type="evidence" value="ECO:0007669"/>
    <property type="project" value="InterPro"/>
</dbReference>
<dbReference type="KEGG" id="caul:KCG34_05700"/>
<dbReference type="AlphaFoldDB" id="A0A975G249"/>
<dbReference type="Pfam" id="PF00355">
    <property type="entry name" value="Rieske"/>
    <property type="match status" value="1"/>
</dbReference>
<evidence type="ECO:0000259" key="8">
    <source>
        <dbReference type="PROSITE" id="PS51296"/>
    </source>
</evidence>
<dbReference type="Pfam" id="PF00848">
    <property type="entry name" value="Ring_hydroxyl_A"/>
    <property type="match status" value="1"/>
</dbReference>
<keyword evidence="2" id="KW-0001">2Fe-2S</keyword>
<dbReference type="PROSITE" id="PS51296">
    <property type="entry name" value="RIESKE"/>
    <property type="match status" value="1"/>
</dbReference>
<dbReference type="CDD" id="cd03469">
    <property type="entry name" value="Rieske_RO_Alpha_N"/>
    <property type="match status" value="1"/>
</dbReference>
<feature type="domain" description="Rieske" evidence="8">
    <location>
        <begin position="37"/>
        <end position="158"/>
    </location>
</feature>
<dbReference type="EMBL" id="CP073078">
    <property type="protein sequence ID" value="QUD89374.1"/>
    <property type="molecule type" value="Genomic_DNA"/>
</dbReference>
<keyword evidence="10" id="KW-1185">Reference proteome</keyword>
<dbReference type="InterPro" id="IPR036922">
    <property type="entry name" value="Rieske_2Fe-2S_sf"/>
</dbReference>
<dbReference type="InterPro" id="IPR017941">
    <property type="entry name" value="Rieske_2Fe-2S"/>
</dbReference>
<gene>
    <name evidence="9" type="ORF">KCG34_05700</name>
</gene>
<proteinExistence type="predicted"/>
<dbReference type="PANTHER" id="PTHR43756:SF5">
    <property type="entry name" value="CHOLINE MONOOXYGENASE, CHLOROPLASTIC"/>
    <property type="match status" value="1"/>
</dbReference>
<dbReference type="GO" id="GO:0051213">
    <property type="term" value="F:dioxygenase activity"/>
    <property type="evidence" value="ECO:0007669"/>
    <property type="project" value="UniProtKB-KW"/>
</dbReference>
<keyword evidence="3" id="KW-0479">Metal-binding</keyword>
<evidence type="ECO:0000313" key="9">
    <source>
        <dbReference type="EMBL" id="QUD89374.1"/>
    </source>
</evidence>
<organism evidence="9 10">
    <name type="scientific">Phenylobacterium montanum</name>
    <dbReference type="NCBI Taxonomy" id="2823693"/>
    <lineage>
        <taxon>Bacteria</taxon>
        <taxon>Pseudomonadati</taxon>
        <taxon>Pseudomonadota</taxon>
        <taxon>Alphaproteobacteria</taxon>
        <taxon>Caulobacterales</taxon>
        <taxon>Caulobacteraceae</taxon>
        <taxon>Phenylobacterium</taxon>
    </lineage>
</organism>
<dbReference type="SUPFAM" id="SSF50022">
    <property type="entry name" value="ISP domain"/>
    <property type="match status" value="1"/>
</dbReference>
<evidence type="ECO:0000256" key="3">
    <source>
        <dbReference type="ARBA" id="ARBA00022723"/>
    </source>
</evidence>
<dbReference type="InterPro" id="IPR001663">
    <property type="entry name" value="Rng_hydr_dOase-A"/>
</dbReference>
<dbReference type="Gene3D" id="3.90.380.10">
    <property type="entry name" value="Naphthalene 1,2-dioxygenase Alpha Subunit, Chain A, domain 1"/>
    <property type="match status" value="1"/>
</dbReference>
<keyword evidence="9" id="KW-0223">Dioxygenase</keyword>
<evidence type="ECO:0000256" key="2">
    <source>
        <dbReference type="ARBA" id="ARBA00022714"/>
    </source>
</evidence>
<accession>A0A975G249</accession>
<dbReference type="InterPro" id="IPR015879">
    <property type="entry name" value="Ring_hydroxy_dOase_asu_C_dom"/>
</dbReference>
<name>A0A975G249_9CAUL</name>
<reference evidence="9" key="1">
    <citation type="submission" date="2021-04" db="EMBL/GenBank/DDBJ databases">
        <title>The complete genome sequence of Caulobacter sp. S6.</title>
        <authorList>
            <person name="Tang Y."/>
            <person name="Ouyang W."/>
            <person name="Liu Q."/>
            <person name="Huang B."/>
            <person name="Guo Z."/>
            <person name="Lei P."/>
        </authorList>
    </citation>
    <scope>NUCLEOTIDE SEQUENCE</scope>
    <source>
        <strain evidence="9">S6</strain>
    </source>
</reference>
<dbReference type="PANTHER" id="PTHR43756">
    <property type="entry name" value="CHOLINE MONOOXYGENASE, CHLOROPLASTIC"/>
    <property type="match status" value="1"/>
</dbReference>
<keyword evidence="4" id="KW-0560">Oxidoreductase</keyword>
<dbReference type="PRINTS" id="PR00090">
    <property type="entry name" value="RNGDIOXGNASE"/>
</dbReference>
<comment type="cofactor">
    <cofactor evidence="1">
        <name>Fe cation</name>
        <dbReference type="ChEBI" id="CHEBI:24875"/>
    </cofactor>
</comment>
<keyword evidence="5" id="KW-0408">Iron</keyword>
<evidence type="ECO:0000256" key="4">
    <source>
        <dbReference type="ARBA" id="ARBA00023002"/>
    </source>
</evidence>
<dbReference type="SUPFAM" id="SSF55961">
    <property type="entry name" value="Bet v1-like"/>
    <property type="match status" value="1"/>
</dbReference>
<sequence>MQQTLHIPGLEPSLPSTAYTDPGRFAREKEAIFTREWMAVCRTEEIQGPGAWRVVELAGESVLLVRGKDGALHAHYNVCRHRGARLCPAPGEQKPGRPELPPAVSPTGLIRCPYHAWTYSPAGELIGAPFLSDDADFPRERLSLYPVGCAEWGGFVFLHLTPAKAQPLEGQIGPAAARIANYPLADLRIGHRIAYEVEANWKILCENYNECYHCGPVHPELCAIVPAFRSQGGSGLEWERGIPHREGATTFTWTGTTKRAPFTGLNEDEKVRHKGELIYPNLFLSLAADHVAAFILWPLGPSRTRVECLFLFAEAEMARDDFDHTDASSFWDVVNQQDWAICERVQQGMGCRAHLQGFYAPMEDANLDMRRYIDERMGSR</sequence>
<dbReference type="Gene3D" id="2.102.10.10">
    <property type="entry name" value="Rieske [2Fe-2S] iron-sulphur domain"/>
    <property type="match status" value="1"/>
</dbReference>
<keyword evidence="6" id="KW-0411">Iron-sulfur</keyword>
<dbReference type="CDD" id="cd08884">
    <property type="entry name" value="RHO_alpha_C_GbcA-like"/>
    <property type="match status" value="1"/>
</dbReference>
<evidence type="ECO:0000256" key="6">
    <source>
        <dbReference type="ARBA" id="ARBA00023014"/>
    </source>
</evidence>
<evidence type="ECO:0000313" key="10">
    <source>
        <dbReference type="Proteomes" id="UP000676409"/>
    </source>
</evidence>
<dbReference type="RefSeq" id="WP_211939426.1">
    <property type="nucleotide sequence ID" value="NZ_CP073078.1"/>
</dbReference>
<dbReference type="GO" id="GO:0051537">
    <property type="term" value="F:2 iron, 2 sulfur cluster binding"/>
    <property type="evidence" value="ECO:0007669"/>
    <property type="project" value="UniProtKB-KW"/>
</dbReference>
<evidence type="ECO:0000256" key="5">
    <source>
        <dbReference type="ARBA" id="ARBA00023004"/>
    </source>
</evidence>
<dbReference type="Proteomes" id="UP000676409">
    <property type="component" value="Chromosome"/>
</dbReference>
<protein>
    <submittedName>
        <fullName evidence="9">Aromatic ring-hydroxylating dioxygenase subunit alpha</fullName>
    </submittedName>
</protein>
<feature type="region of interest" description="Disordered" evidence="7">
    <location>
        <begin position="1"/>
        <end position="21"/>
    </location>
</feature>
<evidence type="ECO:0000256" key="7">
    <source>
        <dbReference type="SAM" id="MobiDB-lite"/>
    </source>
</evidence>